<sequence length="213" mass="22146">MQSTQSFFKFGSALAGLGLAGGCAALFGFALIGTQGALHEGAPVSEPVRFDQLSYFDHAPGQSPAASSIRRLGMSAVLEDAAADETAISALSDKAGDTVDDDRSQTRHAALDPAQDPHLQPDPNRLLQPETVSVGDRITVVTPDGLSYVYRVTAREAAAGTDDATLDKTKLGQAAPLDADCKALNGVVAGAFRLVIESVKNDKAHGTPSEQKL</sequence>
<protein>
    <submittedName>
        <fullName evidence="2">Uncharacterized protein</fullName>
    </submittedName>
</protein>
<feature type="compositionally biased region" description="Basic and acidic residues" evidence="1">
    <location>
        <begin position="94"/>
        <end position="105"/>
    </location>
</feature>
<evidence type="ECO:0000313" key="3">
    <source>
        <dbReference type="Proteomes" id="UP000095087"/>
    </source>
</evidence>
<name>A0A1E2RXF1_9HYPH</name>
<feature type="region of interest" description="Disordered" evidence="1">
    <location>
        <begin position="92"/>
        <end position="124"/>
    </location>
</feature>
<evidence type="ECO:0000256" key="1">
    <source>
        <dbReference type="SAM" id="MobiDB-lite"/>
    </source>
</evidence>
<evidence type="ECO:0000313" key="2">
    <source>
        <dbReference type="EMBL" id="ODA66901.1"/>
    </source>
</evidence>
<organism evidence="2 3">
    <name type="scientific">Methyloligella halotolerans</name>
    <dbReference type="NCBI Taxonomy" id="1177755"/>
    <lineage>
        <taxon>Bacteria</taxon>
        <taxon>Pseudomonadati</taxon>
        <taxon>Pseudomonadota</taxon>
        <taxon>Alphaproteobacteria</taxon>
        <taxon>Hyphomicrobiales</taxon>
        <taxon>Hyphomicrobiaceae</taxon>
        <taxon>Methyloligella</taxon>
    </lineage>
</organism>
<gene>
    <name evidence="2" type="ORF">A7A08_02198</name>
</gene>
<comment type="caution">
    <text evidence="2">The sequence shown here is derived from an EMBL/GenBank/DDBJ whole genome shotgun (WGS) entry which is preliminary data.</text>
</comment>
<reference evidence="2 3" key="1">
    <citation type="submission" date="2016-07" db="EMBL/GenBank/DDBJ databases">
        <title>Draft genome sequence of Methyloligella halotolerans C2T (VKM B-2706T=CCUG 61687T=DSM 25045T), a halotolerant polyhydroxybutyrate accumulating methylotroph.</title>
        <authorList>
            <person name="Vasilenko O.V."/>
            <person name="Doronina N.V."/>
            <person name="Poroshina M.N."/>
            <person name="Tarlachkov S.V."/>
            <person name="Trotsenko Y.A."/>
        </authorList>
    </citation>
    <scope>NUCLEOTIDE SEQUENCE [LARGE SCALE GENOMIC DNA]</scope>
    <source>
        <strain evidence="2 3">VKM B-2706</strain>
    </source>
</reference>
<dbReference type="EMBL" id="MASI01000005">
    <property type="protein sequence ID" value="ODA66901.1"/>
    <property type="molecule type" value="Genomic_DNA"/>
</dbReference>
<proteinExistence type="predicted"/>
<dbReference type="Proteomes" id="UP000095087">
    <property type="component" value="Unassembled WGS sequence"/>
</dbReference>
<dbReference type="AlphaFoldDB" id="A0A1E2RXF1"/>
<accession>A0A1E2RXF1</accession>
<dbReference type="RefSeq" id="WP_069095427.1">
    <property type="nucleotide sequence ID" value="NZ_MASI01000005.1"/>
</dbReference>
<keyword evidence="3" id="KW-1185">Reference proteome</keyword>